<proteinExistence type="predicted"/>
<feature type="region of interest" description="Disordered" evidence="1">
    <location>
        <begin position="99"/>
        <end position="150"/>
    </location>
</feature>
<feature type="compositionally biased region" description="Low complexity" evidence="1">
    <location>
        <begin position="37"/>
        <end position="51"/>
    </location>
</feature>
<organism evidence="2 3">
    <name type="scientific">Salinomyces thailandicus</name>
    <dbReference type="NCBI Taxonomy" id="706561"/>
    <lineage>
        <taxon>Eukaryota</taxon>
        <taxon>Fungi</taxon>
        <taxon>Dikarya</taxon>
        <taxon>Ascomycota</taxon>
        <taxon>Pezizomycotina</taxon>
        <taxon>Dothideomycetes</taxon>
        <taxon>Dothideomycetidae</taxon>
        <taxon>Mycosphaerellales</taxon>
        <taxon>Teratosphaeriaceae</taxon>
        <taxon>Salinomyces</taxon>
    </lineage>
</organism>
<accession>A0A4U0TJ25</accession>
<comment type="caution">
    <text evidence="2">The sequence shown here is derived from an EMBL/GenBank/DDBJ whole genome shotgun (WGS) entry which is preliminary data.</text>
</comment>
<protein>
    <submittedName>
        <fullName evidence="2">Uncharacterized protein</fullName>
    </submittedName>
</protein>
<dbReference type="AlphaFoldDB" id="A0A4U0TJ25"/>
<name>A0A4U0TJ25_9PEZI</name>
<evidence type="ECO:0000256" key="1">
    <source>
        <dbReference type="SAM" id="MobiDB-lite"/>
    </source>
</evidence>
<feature type="region of interest" description="Disordered" evidence="1">
    <location>
        <begin position="1"/>
        <end position="87"/>
    </location>
</feature>
<evidence type="ECO:0000313" key="2">
    <source>
        <dbReference type="EMBL" id="TKA21737.1"/>
    </source>
</evidence>
<feature type="compositionally biased region" description="Basic and acidic residues" evidence="1">
    <location>
        <begin position="99"/>
        <end position="111"/>
    </location>
</feature>
<gene>
    <name evidence="2" type="ORF">B0A50_08743</name>
</gene>
<feature type="compositionally biased region" description="Basic residues" evidence="1">
    <location>
        <begin position="141"/>
        <end position="150"/>
    </location>
</feature>
<feature type="compositionally biased region" description="Polar residues" evidence="1">
    <location>
        <begin position="59"/>
        <end position="68"/>
    </location>
</feature>
<dbReference type="EMBL" id="NAJL01000104">
    <property type="protein sequence ID" value="TKA21737.1"/>
    <property type="molecule type" value="Genomic_DNA"/>
</dbReference>
<dbReference type="Proteomes" id="UP000308549">
    <property type="component" value="Unassembled WGS sequence"/>
</dbReference>
<keyword evidence="3" id="KW-1185">Reference proteome</keyword>
<feature type="compositionally biased region" description="Basic and acidic residues" evidence="1">
    <location>
        <begin position="123"/>
        <end position="140"/>
    </location>
</feature>
<evidence type="ECO:0000313" key="3">
    <source>
        <dbReference type="Proteomes" id="UP000308549"/>
    </source>
</evidence>
<sequence>MSRLAETPEVLETLARPPANQRRRPFLHCSRTRTLGSTASASASATATAASSDERIPSQVHTTDTPYHTTRRYYPPQHAYPILDPPGISGLRQTLARRDLQATGEPRRVEIFLRPPRRGKSPRRGDVEQSSKSRESEQRERKRGGGKGRH</sequence>
<reference evidence="2 3" key="1">
    <citation type="submission" date="2017-03" db="EMBL/GenBank/DDBJ databases">
        <title>Genomes of endolithic fungi from Antarctica.</title>
        <authorList>
            <person name="Coleine C."/>
            <person name="Masonjones S."/>
            <person name="Stajich J.E."/>
        </authorList>
    </citation>
    <scope>NUCLEOTIDE SEQUENCE [LARGE SCALE GENOMIC DNA]</scope>
    <source>
        <strain evidence="2 3">CCFEE 6315</strain>
    </source>
</reference>